<sequence length="472" mass="51751">MDTVEEALRYQTDSLVPPGGSEKGNGGDEGSERNAKETYASMVAKLNNAEERGKSTAMITDEEVVILEEDVIVEKDVAIPSIKFSDRVHDQEACVKGQGATTEGDVHSLAPQPLKNVYVSESNLFGPWMVVENRRRRPITSGRVESHPVQDTRINRGSRFAALEATDDVENSMHRDGALDQVGQSVEVIGNTMVGRRVSTNTVAVKNDAYATSNPEKKSKHRGHVSNQPTVLPIMEGQAATVVSHKAQIKGGTHTAIHIHEHNDKGPLQVSSRGGRRVGTMPKANLSVHSSGLKPRRNADFRHGASSNVSGFIDNMAGELDKIVEETSVGMNVENLMSEDESPWTDFPNDEEDILALPDPDGGVGGGDFNTILTADERRGAARYLDVWQENDQFIEFLTSTWVDSDSLVVNIKRFQTAVASRNVEIFGHIGQRKKMIKARLRGIDRALSVRHSDSMVALESRLKSELEEILI</sequence>
<gene>
    <name evidence="2" type="ORF">V6N11_048071</name>
</gene>
<dbReference type="EMBL" id="JBBPBN010000540">
    <property type="protein sequence ID" value="KAK8484776.1"/>
    <property type="molecule type" value="Genomic_DNA"/>
</dbReference>
<evidence type="ECO:0000313" key="3">
    <source>
        <dbReference type="Proteomes" id="UP001396334"/>
    </source>
</evidence>
<feature type="region of interest" description="Disordered" evidence="1">
    <location>
        <begin position="1"/>
        <end position="36"/>
    </location>
</feature>
<organism evidence="2 3">
    <name type="scientific">Hibiscus sabdariffa</name>
    <name type="common">roselle</name>
    <dbReference type="NCBI Taxonomy" id="183260"/>
    <lineage>
        <taxon>Eukaryota</taxon>
        <taxon>Viridiplantae</taxon>
        <taxon>Streptophyta</taxon>
        <taxon>Embryophyta</taxon>
        <taxon>Tracheophyta</taxon>
        <taxon>Spermatophyta</taxon>
        <taxon>Magnoliopsida</taxon>
        <taxon>eudicotyledons</taxon>
        <taxon>Gunneridae</taxon>
        <taxon>Pentapetalae</taxon>
        <taxon>rosids</taxon>
        <taxon>malvids</taxon>
        <taxon>Malvales</taxon>
        <taxon>Malvaceae</taxon>
        <taxon>Malvoideae</taxon>
        <taxon>Hibiscus</taxon>
    </lineage>
</organism>
<protein>
    <submittedName>
        <fullName evidence="2">Uncharacterized protein</fullName>
    </submittedName>
</protein>
<reference evidence="2 3" key="1">
    <citation type="journal article" date="2024" name="G3 (Bethesda)">
        <title>Genome assembly of Hibiscus sabdariffa L. provides insights into metabolisms of medicinal natural products.</title>
        <authorList>
            <person name="Kim T."/>
        </authorList>
    </citation>
    <scope>NUCLEOTIDE SEQUENCE [LARGE SCALE GENOMIC DNA]</scope>
    <source>
        <strain evidence="2">TK-2024</strain>
        <tissue evidence="2">Old leaves</tissue>
    </source>
</reference>
<comment type="caution">
    <text evidence="2">The sequence shown here is derived from an EMBL/GenBank/DDBJ whole genome shotgun (WGS) entry which is preliminary data.</text>
</comment>
<accession>A0ABR1ZWN8</accession>
<evidence type="ECO:0000313" key="2">
    <source>
        <dbReference type="EMBL" id="KAK8484776.1"/>
    </source>
</evidence>
<keyword evidence="3" id="KW-1185">Reference proteome</keyword>
<evidence type="ECO:0000256" key="1">
    <source>
        <dbReference type="SAM" id="MobiDB-lite"/>
    </source>
</evidence>
<feature type="region of interest" description="Disordered" evidence="1">
    <location>
        <begin position="265"/>
        <end position="299"/>
    </location>
</feature>
<proteinExistence type="predicted"/>
<dbReference type="Proteomes" id="UP001396334">
    <property type="component" value="Unassembled WGS sequence"/>
</dbReference>
<name>A0ABR1ZWN8_9ROSI</name>